<comment type="caution">
    <text evidence="1">The sequence shown here is derived from an EMBL/GenBank/DDBJ whole genome shotgun (WGS) entry which is preliminary data.</text>
</comment>
<keyword evidence="2" id="KW-1185">Reference proteome</keyword>
<protein>
    <submittedName>
        <fullName evidence="1">Uncharacterized protein</fullName>
    </submittedName>
</protein>
<dbReference type="EMBL" id="CAXKWB010008951">
    <property type="protein sequence ID" value="CAL4093156.1"/>
    <property type="molecule type" value="Genomic_DNA"/>
</dbReference>
<evidence type="ECO:0000313" key="1">
    <source>
        <dbReference type="EMBL" id="CAL4093156.1"/>
    </source>
</evidence>
<accession>A0AAV2QM78</accession>
<proteinExistence type="predicted"/>
<dbReference type="Proteomes" id="UP001497623">
    <property type="component" value="Unassembled WGS sequence"/>
</dbReference>
<reference evidence="1 2" key="1">
    <citation type="submission" date="2024-05" db="EMBL/GenBank/DDBJ databases">
        <authorList>
            <person name="Wallberg A."/>
        </authorList>
    </citation>
    <scope>NUCLEOTIDE SEQUENCE [LARGE SCALE GENOMIC DNA]</scope>
</reference>
<evidence type="ECO:0000313" key="2">
    <source>
        <dbReference type="Proteomes" id="UP001497623"/>
    </source>
</evidence>
<organism evidence="1 2">
    <name type="scientific">Meganyctiphanes norvegica</name>
    <name type="common">Northern krill</name>
    <name type="synonym">Thysanopoda norvegica</name>
    <dbReference type="NCBI Taxonomy" id="48144"/>
    <lineage>
        <taxon>Eukaryota</taxon>
        <taxon>Metazoa</taxon>
        <taxon>Ecdysozoa</taxon>
        <taxon>Arthropoda</taxon>
        <taxon>Crustacea</taxon>
        <taxon>Multicrustacea</taxon>
        <taxon>Malacostraca</taxon>
        <taxon>Eumalacostraca</taxon>
        <taxon>Eucarida</taxon>
        <taxon>Euphausiacea</taxon>
        <taxon>Euphausiidae</taxon>
        <taxon>Meganyctiphanes</taxon>
    </lineage>
</organism>
<dbReference type="AlphaFoldDB" id="A0AAV2QM78"/>
<sequence length="130" mass="15177">MCPLFIWPERDNRRKNMSPIYFSFKFFIRATNSYSSVGDTSVDCKFNIFIIQQYYSFDHSMGLVGVSIERRRREIFFFLLSRRDIFFLSAGANFFLKCRILCPTQTGSHPSNVRAKQPGCPSVQCLGKFQ</sequence>
<gene>
    <name evidence="1" type="ORF">MNOR_LOCUS14739</name>
</gene>
<name>A0AAV2QM78_MEGNR</name>